<accession>A0ABP9H4B3</accession>
<evidence type="ECO:0008006" key="3">
    <source>
        <dbReference type="Google" id="ProtNLM"/>
    </source>
</evidence>
<gene>
    <name evidence="1" type="ORF">GCM10023314_31070</name>
</gene>
<reference evidence="2" key="1">
    <citation type="journal article" date="2019" name="Int. J. Syst. Evol. Microbiol.">
        <title>The Global Catalogue of Microorganisms (GCM) 10K type strain sequencing project: providing services to taxonomists for standard genome sequencing and annotation.</title>
        <authorList>
            <consortium name="The Broad Institute Genomics Platform"/>
            <consortium name="The Broad Institute Genome Sequencing Center for Infectious Disease"/>
            <person name="Wu L."/>
            <person name="Ma J."/>
        </authorList>
    </citation>
    <scope>NUCLEOTIDE SEQUENCE [LARGE SCALE GENOMIC DNA]</scope>
    <source>
        <strain evidence="2">JCM 18285</strain>
    </source>
</reference>
<dbReference type="EMBL" id="BAABJJ010000044">
    <property type="protein sequence ID" value="GAA4955139.1"/>
    <property type="molecule type" value="Genomic_DNA"/>
</dbReference>
<protein>
    <recommendedName>
        <fullName evidence="3">SGNH/GDSL hydrolase family protein</fullName>
    </recommendedName>
</protein>
<organism evidence="1 2">
    <name type="scientific">Algibacter agarivorans</name>
    <dbReference type="NCBI Taxonomy" id="1109741"/>
    <lineage>
        <taxon>Bacteria</taxon>
        <taxon>Pseudomonadati</taxon>
        <taxon>Bacteroidota</taxon>
        <taxon>Flavobacteriia</taxon>
        <taxon>Flavobacteriales</taxon>
        <taxon>Flavobacteriaceae</taxon>
        <taxon>Algibacter</taxon>
    </lineage>
</organism>
<comment type="caution">
    <text evidence="1">The sequence shown here is derived from an EMBL/GenBank/DDBJ whole genome shotgun (WGS) entry which is preliminary data.</text>
</comment>
<dbReference type="RefSeq" id="WP_345193687.1">
    <property type="nucleotide sequence ID" value="NZ_BAABJJ010000044.1"/>
</dbReference>
<keyword evidence="2" id="KW-1185">Reference proteome</keyword>
<sequence>MNLKQSLLIAFTISLLSLGVWEVYWRTQGYYPNLDDNDALWAVERAKVDELSKDDVVLIGSSRVHFDIQLDIWQEKTGKKPIQLASGGCSPLPIFHDIVNTSKFNGTILVGVTPPLFFSTTFPEANPWAWPLARVNHFHDRTYTQRLNHKLSIPLQNSFAFISEVQGVDGLKLKELIGKVKIGDRAADPMPPFHEFSDIRLDRNVRMWKRMETDTAYANTVIRVWQFFMNSDGPPPDKKSTMAFFLKDLKTFKEKGGRVILLRCPSSDDFREIEKKITPRDTVWDDLVAKSNVRAYHFEDYPQLQNLELPEYSHLKADHADYFTVELIKILKQDNAIPNQK</sequence>
<evidence type="ECO:0000313" key="1">
    <source>
        <dbReference type="EMBL" id="GAA4955139.1"/>
    </source>
</evidence>
<proteinExistence type="predicted"/>
<dbReference type="Proteomes" id="UP001501302">
    <property type="component" value="Unassembled WGS sequence"/>
</dbReference>
<name>A0ABP9H4B3_9FLAO</name>
<evidence type="ECO:0000313" key="2">
    <source>
        <dbReference type="Proteomes" id="UP001501302"/>
    </source>
</evidence>